<dbReference type="OrthoDB" id="415876at2759"/>
<dbReference type="EMBL" id="CAJNNV010029865">
    <property type="protein sequence ID" value="CAE8630397.1"/>
    <property type="molecule type" value="Genomic_DNA"/>
</dbReference>
<proteinExistence type="predicted"/>
<gene>
    <name evidence="1" type="ORF">PGLA1383_LOCUS46739</name>
</gene>
<dbReference type="Pfam" id="PF07209">
    <property type="entry name" value="DUF1415"/>
    <property type="match status" value="2"/>
</dbReference>
<accession>A0A813GYN9</accession>
<name>A0A813GYN9_POLGL</name>
<dbReference type="InterPro" id="IPR009858">
    <property type="entry name" value="DUF1415"/>
</dbReference>
<protein>
    <submittedName>
        <fullName evidence="1">Uncharacterized protein</fullName>
    </submittedName>
</protein>
<dbReference type="OMA" id="RFARWHT"/>
<evidence type="ECO:0000313" key="2">
    <source>
        <dbReference type="Proteomes" id="UP000654075"/>
    </source>
</evidence>
<sequence length="278" mass="30967">MLLAGTHGWPARLLKRCSIIRRCSDLPQGNRCPAADEVRAWADRVVLGLGLCPWAARAAQKGTLRYMTCSEENPLAVASFIRSEAVRLQGRRLPPLSTSLVVCPRVPEWKDFKTFDSWVTNGQVEDLEDMVSLVVFHPAFERWHALSPELVPGSHVRAYFEEADGQRSSGALPAVVQSLDPGVVGARRVGLKFLDDGAEQWVPQEWLSPPAVSQEPLPDNWMHRAPHPTVHLIRRRDLEAVRNAEGGYDAVAAVQAKNSRCLRHLSQDELHRLATQAE</sequence>
<evidence type="ECO:0000313" key="1">
    <source>
        <dbReference type="EMBL" id="CAE8630397.1"/>
    </source>
</evidence>
<reference evidence="1" key="1">
    <citation type="submission" date="2021-02" db="EMBL/GenBank/DDBJ databases">
        <authorList>
            <person name="Dougan E. K."/>
            <person name="Rhodes N."/>
            <person name="Thang M."/>
            <person name="Chan C."/>
        </authorList>
    </citation>
    <scope>NUCLEOTIDE SEQUENCE</scope>
</reference>
<dbReference type="AlphaFoldDB" id="A0A813GYN9"/>
<keyword evidence="2" id="KW-1185">Reference proteome</keyword>
<organism evidence="1 2">
    <name type="scientific">Polarella glacialis</name>
    <name type="common">Dinoflagellate</name>
    <dbReference type="NCBI Taxonomy" id="89957"/>
    <lineage>
        <taxon>Eukaryota</taxon>
        <taxon>Sar</taxon>
        <taxon>Alveolata</taxon>
        <taxon>Dinophyceae</taxon>
        <taxon>Suessiales</taxon>
        <taxon>Suessiaceae</taxon>
        <taxon>Polarella</taxon>
    </lineage>
</organism>
<comment type="caution">
    <text evidence="1">The sequence shown here is derived from an EMBL/GenBank/DDBJ whole genome shotgun (WGS) entry which is preliminary data.</text>
</comment>
<dbReference type="Proteomes" id="UP000654075">
    <property type="component" value="Unassembled WGS sequence"/>
</dbReference>